<organism evidence="1 2">
    <name type="scientific">Azospirillum thermophilum</name>
    <dbReference type="NCBI Taxonomy" id="2202148"/>
    <lineage>
        <taxon>Bacteria</taxon>
        <taxon>Pseudomonadati</taxon>
        <taxon>Pseudomonadota</taxon>
        <taxon>Alphaproteobacteria</taxon>
        <taxon>Rhodospirillales</taxon>
        <taxon>Azospirillaceae</taxon>
        <taxon>Azospirillum</taxon>
    </lineage>
</organism>
<dbReference type="RefSeq" id="WP_109324528.1">
    <property type="nucleotide sequence ID" value="NZ_CP029352.1"/>
</dbReference>
<sequence>MVVTGASHPDAQPVRFVTTLLPGQRTMVVIPRDAGEPQAALAIARVGDRLVVENARTAVTN</sequence>
<dbReference type="AlphaFoldDB" id="A0A2S2CLJ3"/>
<evidence type="ECO:0000313" key="1">
    <source>
        <dbReference type="EMBL" id="AWK85373.1"/>
    </source>
</evidence>
<protein>
    <submittedName>
        <fullName evidence="1">Uncharacterized protein</fullName>
    </submittedName>
</protein>
<accession>A0A2S2CLJ3</accession>
<dbReference type="Proteomes" id="UP000245629">
    <property type="component" value="Chromosome 1"/>
</dbReference>
<reference evidence="2" key="1">
    <citation type="submission" date="2018-05" db="EMBL/GenBank/DDBJ databases">
        <title>Azospirillum thermophila sp. nov., a novel isolated from hot spring.</title>
        <authorList>
            <person name="Zhao Z."/>
        </authorList>
    </citation>
    <scope>NUCLEOTIDE SEQUENCE [LARGE SCALE GENOMIC DNA]</scope>
    <source>
        <strain evidence="2">CFH 70021</strain>
    </source>
</reference>
<name>A0A2S2CLJ3_9PROT</name>
<keyword evidence="2" id="KW-1185">Reference proteome</keyword>
<proteinExistence type="predicted"/>
<dbReference type="EMBL" id="CP029352">
    <property type="protein sequence ID" value="AWK85373.1"/>
    <property type="molecule type" value="Genomic_DNA"/>
</dbReference>
<evidence type="ECO:0000313" key="2">
    <source>
        <dbReference type="Proteomes" id="UP000245629"/>
    </source>
</evidence>
<dbReference type="OrthoDB" id="7357032at2"/>
<dbReference type="KEGG" id="azz:DEW08_03560"/>
<gene>
    <name evidence="1" type="ORF">DEW08_03560</name>
</gene>